<name>A0AAD2GC49_9STRA</name>
<feature type="region of interest" description="Disordered" evidence="1">
    <location>
        <begin position="151"/>
        <end position="173"/>
    </location>
</feature>
<dbReference type="AlphaFoldDB" id="A0AAD2GC49"/>
<feature type="region of interest" description="Disordered" evidence="1">
    <location>
        <begin position="402"/>
        <end position="421"/>
    </location>
</feature>
<dbReference type="EMBL" id="CAKOGP040002380">
    <property type="protein sequence ID" value="CAJ1968371.1"/>
    <property type="molecule type" value="Genomic_DNA"/>
</dbReference>
<feature type="region of interest" description="Disordered" evidence="1">
    <location>
        <begin position="1"/>
        <end position="75"/>
    </location>
</feature>
<evidence type="ECO:0000256" key="1">
    <source>
        <dbReference type="SAM" id="MobiDB-lite"/>
    </source>
</evidence>
<evidence type="ECO:0000313" key="2">
    <source>
        <dbReference type="EMBL" id="CAJ1968371.1"/>
    </source>
</evidence>
<organism evidence="2 3">
    <name type="scientific">Cylindrotheca closterium</name>
    <dbReference type="NCBI Taxonomy" id="2856"/>
    <lineage>
        <taxon>Eukaryota</taxon>
        <taxon>Sar</taxon>
        <taxon>Stramenopiles</taxon>
        <taxon>Ochrophyta</taxon>
        <taxon>Bacillariophyta</taxon>
        <taxon>Bacillariophyceae</taxon>
        <taxon>Bacillariophycidae</taxon>
        <taxon>Bacillariales</taxon>
        <taxon>Bacillariaceae</taxon>
        <taxon>Cylindrotheca</taxon>
    </lineage>
</organism>
<evidence type="ECO:0000313" key="3">
    <source>
        <dbReference type="Proteomes" id="UP001295423"/>
    </source>
</evidence>
<feature type="compositionally biased region" description="Polar residues" evidence="1">
    <location>
        <begin position="40"/>
        <end position="53"/>
    </location>
</feature>
<feature type="compositionally biased region" description="Basic and acidic residues" evidence="1">
    <location>
        <begin position="244"/>
        <end position="264"/>
    </location>
</feature>
<comment type="caution">
    <text evidence="2">The sequence shown here is derived from an EMBL/GenBank/DDBJ whole genome shotgun (WGS) entry which is preliminary data.</text>
</comment>
<proteinExistence type="predicted"/>
<accession>A0AAD2GC49</accession>
<sequence>MKIKSLLSKFQRKKKSDNVLKQQGNSKEKNLKQRNKKRGTTNVVGSPSSSLRTQRTDDDDSDGLYHPDYVPPPSLNFVQDDQDIGEAAVSQDCPETTSQALNESLYSDDIVGENIPAKSRDLTNKRSVTHGVPSEMVWTNAALLDDLSEDENNTNIHSSEYHHPDGEVDEDDDDSKYLSYAGEHLYLTPMPPSSSRPTMTLTSLALDSTRASNMYRTYETDFDDFGLTTGVVVVDDELGGNYQKSKDNNDVLGDLSHENADHRSNTPKKTGGITPVRWSSQVTDMSLPPPPPPEPDFPMDEMYDDLRVLILDDDVSALSNDTPPPAVYRNMKRELRKKNKIPVTSSSFSKCKPHTTWANCQPPSFLRRIGTQSPAAEHDGKLRVADMFYQVFHCENTVGSAGVSSRNNNKVSSTSIPPGTTITVTTTRSGSIEQPTHLHYYEQIFECAEA</sequence>
<feature type="compositionally biased region" description="Low complexity" evidence="1">
    <location>
        <begin position="411"/>
        <end position="421"/>
    </location>
</feature>
<dbReference type="Proteomes" id="UP001295423">
    <property type="component" value="Unassembled WGS sequence"/>
</dbReference>
<protein>
    <submittedName>
        <fullName evidence="2">Uncharacterized protein</fullName>
    </submittedName>
</protein>
<reference evidence="2" key="1">
    <citation type="submission" date="2023-08" db="EMBL/GenBank/DDBJ databases">
        <authorList>
            <person name="Audoor S."/>
            <person name="Bilcke G."/>
        </authorList>
    </citation>
    <scope>NUCLEOTIDE SEQUENCE</scope>
</reference>
<keyword evidence="3" id="KW-1185">Reference proteome</keyword>
<gene>
    <name evidence="2" type="ORF">CYCCA115_LOCUS23206</name>
</gene>
<feature type="region of interest" description="Disordered" evidence="1">
    <location>
        <begin position="244"/>
        <end position="276"/>
    </location>
</feature>